<keyword evidence="3" id="KW-0963">Cytoplasm</keyword>
<dbReference type="PANTHER" id="PTHR46127:SF1">
    <property type="entry name" value="CILIA- AND FLAGELLA-ASSOCIATED PROTEIN 65"/>
    <property type="match status" value="1"/>
</dbReference>
<proteinExistence type="predicted"/>
<evidence type="ECO:0000256" key="3">
    <source>
        <dbReference type="ARBA" id="ARBA00022490"/>
    </source>
</evidence>
<dbReference type="SUPFAM" id="SSF48371">
    <property type="entry name" value="ARM repeat"/>
    <property type="match status" value="1"/>
</dbReference>
<feature type="compositionally biased region" description="Polar residues" evidence="7">
    <location>
        <begin position="1106"/>
        <end position="1118"/>
    </location>
</feature>
<feature type="region of interest" description="Disordered" evidence="7">
    <location>
        <begin position="1094"/>
        <end position="1121"/>
    </location>
</feature>
<dbReference type="GO" id="GO:0005929">
    <property type="term" value="C:cilium"/>
    <property type="evidence" value="ECO:0007669"/>
    <property type="project" value="UniProtKB-SubCell"/>
</dbReference>
<sequence>MTSATQGRAGLGIEGLSLDTVPNCNVSKDLLQISSGLHMQLVDEADFYTVQVHFNRGWKLLLLGLGQAESFARYMAMVALRRAIPTINDTLMDNQTRENLIRMLINLMISDERSENRLKAVYLLGQLAFYLGTVREHDDLLFIAYNELSKKLLEIQSEEKRNQDNPRRFTQANRSLKIYLFHAIGKFTSHAHKQSRVIEDLVLYMIHEELAQGDSKVIQSPQAKLDTARKSMATHVVRAALGILNNESFFFLTKLNRKYVGAIFKQYVHPMMRSTNQALQTMAVQFVSNWLPICDEDATLLGIEAISKGLQYAKVLNVNVDKEAHEAEAKSLNQKIRAEETRMAMRSKLLRQLLLVPGTFAKLVPVANHPGFFAECNSSMMHTKGIVVNLPIHPKSSVLLTRPLPSIPGVPPAVTTIPPLFMDQHWAEKQQPPTTRYDFLERTGQIPGLPFGFTYAPGALVDRHRRLSVAAKRAEKLALASLGDFRAKLEVGGATILKKEKLKKERCEIPAGTARNPPKSDISIHDNRRPPLGFLSTCPFPHYDPDRIDRAAHPLSAIYGKQMGPGRRHSSMKSSRKAEQSSKTGGEYDAPDGFTVDRHPVLWPSRIGTLRTASNPSDFPVNAPVIFDIIQPGSTILQRVQARVNGINKEVSAISVQQESNDRYVVRSERGKEYGEAESRLTYSRRKSTLMNSNLPTFDAQQSGAPTSSILPIPSGFSGQGEPYFAPPINFPPFPAGYTGTGSAYFGKSSPVRPQPLGLTTQGVRFYAVDPKLKLDQPGRRQIAGYDNVGHPFFIPRGCTLPAPTGFTTDGIAYYDVTSLLHQRGVMVLPTPLADRPTWPTFDDEEVVFSSHSGLHTRPSGPVKYDPNIITSQLVESLELSQPGLKENFLQTRERAVGPLHRVADFNKLRRDTAQNISEVEVIEEPVDIVGFLRDSEDSVTTTPAAIRVMLDPTSLEFQSVHATVPKGIALRYRAGRGDHEERDFFVSVEPVDVFVVKPFHIRLQGEGVHELVVTFVPTAMKIDRVEGSLNLIDDSGRKIASCSLVATRKSFIKVTPTSLDAGWLLPEKKKECHITIESISSVVSNVSLKLQSEPHDPIKPPATAHASSGNHESNYPTKRNPFTLATKTIRLQALEQKTVTLFFEPNTLGSFVDVVEIHGPGGDLIRIPIIGIAGIPIALYPESEENSLAGGAALTRERCEFMRKFRRVDTTSHSRIPLTDEDTAILKNMMSATSDHDSRKEAHTLDFGICQSEPHERMRCLTLMNLGDTALTVGLFPHNSALRCPYLVRIAPHMACTVEVRLSITDSPQAQRGNFRTAIEVICPEFQNIPVNVLGFIGQPVFIPSWDFAFFKPCRINYQENLSMTLVNESHYTLDIVIDNIGSEGLSDAAQNFFKSSMSCSDRACTTLPPFSNIPVSFTFCARVRGALLQTIELRIIKPFPTTLPAAQFKRPLSLVGLCIEPYVHKPGEIPDKNGIDFLRMWMSHPKRLIDEYPSPEERAQRFDTKPRTADTRPHRPANDENSLPDISFARDPVIFRQSTGTTPQGQMADIRRSQMQPVLVQNRSTRPLNALFFGSTGFSVDPRAKLMQPGDAENVDIMFIPQADASNQVVTYGFAIALIDTDHLFNAIQVLGKRATDFLIFPSPSKDGVLTIDFGKVELSTQSLEINTKHIILCNTYATSYTWTVKFVSVKGKFSAFEVGMIMGELQPNDSFAIPFRYHSDTSGAFESMAEIYIKETMDRVAKPIKILSVILRGQTVNTSLGGLPESMEFGSTVVFQRKKKSFVITNVGSTEAPVTVLTRPPFSVIPKTFILGPKGQQEIEVTYTPTESRISQVKMLVFSNQKLWIVMLSGTGGTAELICEKYTKRSMDFGFQREGTVGWLSLYLTNKGTLPLCLKAITADLPEIVKVEFLTVTSTVPYEGDQSMKAKGQTVMVRRDFWSVLRRKFQVFTVLSQLIGKGAGVKKSGGSHSKPDEPFEEEGILIRIPKTGTIDLISQNMMPIIPMLRPFYSYHLRVGYTNRYQARNGTDVSFHYMPITTDESPDTMAELVKSMSLHVVGHVYRPLELYPPFHDFGVAPAQCFMESDSRHRHETESLLGNTYGVQREGQNNGEAILELQVLNMSFEAQYLTLQSINPEFTVMGRTWQLQAGEKLSIPIEFHPPKEQVQYHGEAHFIHKYGASVIRLGGTGASAALVADESVNFGSLKVGTLGTAILRLHNRGLLQCRYTLEIIQSGIDFCLVGEEPLEHEGVIESGGSENIEFDCCCESNTQSDAHVLIKWLRVPRGIWEELVIPLIVQIGMPIFRLQQLEIDFGTTYINVNKTIEFGVTNDGNASCSWTVEFDNVNIIIDPESGSLLPGEAVYLQLTFAPVEFEALRSVVYFNTDAGVKTLTCYGIVGVPYLSIPEEGLYHDYGIVGVSKTHIRRVAFTNTGSKPIEYEISFVEKKQDGIEMAPEDFDVFYINPAQGIIEPGGVTHIQFQCIPREYNAIYTADWIVRTRDGEEYCGRLSATGGKAIIKIAPPKISEVDGGVAKQAAAEMSVSTPHSRGKTPKDAEVSSTESVKQALMLHLANLQEVLAGLRTAELD</sequence>
<dbReference type="InterPro" id="IPR052614">
    <property type="entry name" value="CFAP65"/>
</dbReference>
<evidence type="ECO:0000256" key="6">
    <source>
        <dbReference type="SAM" id="Coils"/>
    </source>
</evidence>
<dbReference type="Pfam" id="PF22544">
    <property type="entry name" value="HYDIN_VesB_CFA65-like_Ig"/>
    <property type="match status" value="1"/>
</dbReference>
<evidence type="ECO:0000256" key="5">
    <source>
        <dbReference type="ARBA" id="ARBA00023273"/>
    </source>
</evidence>
<evidence type="ECO:0000313" key="9">
    <source>
        <dbReference type="EMBL" id="RKO93893.1"/>
    </source>
</evidence>
<reference evidence="10" key="1">
    <citation type="journal article" date="2018" name="Nat. Microbiol.">
        <title>Leveraging single-cell genomics to expand the fungal tree of life.</title>
        <authorList>
            <person name="Ahrendt S.R."/>
            <person name="Quandt C.A."/>
            <person name="Ciobanu D."/>
            <person name="Clum A."/>
            <person name="Salamov A."/>
            <person name="Andreopoulos B."/>
            <person name="Cheng J.F."/>
            <person name="Woyke T."/>
            <person name="Pelin A."/>
            <person name="Henrissat B."/>
            <person name="Reynolds N.K."/>
            <person name="Benny G.L."/>
            <person name="Smith M.E."/>
            <person name="James T.Y."/>
            <person name="Grigoriev I.V."/>
        </authorList>
    </citation>
    <scope>NUCLEOTIDE SEQUENCE [LARGE SCALE GENOMIC DNA]</scope>
</reference>
<gene>
    <name evidence="9" type="ORF">BDK51DRAFT_20030</name>
</gene>
<keyword evidence="6" id="KW-0175">Coiled coil</keyword>
<evidence type="ECO:0000256" key="7">
    <source>
        <dbReference type="SAM" id="MobiDB-lite"/>
    </source>
</evidence>
<feature type="domain" description="HYDIN/VesB/CFA65-like Ig-like" evidence="8">
    <location>
        <begin position="1768"/>
        <end position="1843"/>
    </location>
</feature>
<feature type="region of interest" description="Disordered" evidence="7">
    <location>
        <begin position="560"/>
        <end position="593"/>
    </location>
</feature>
<evidence type="ECO:0000259" key="8">
    <source>
        <dbReference type="Pfam" id="PF22544"/>
    </source>
</evidence>
<feature type="coiled-coil region" evidence="6">
    <location>
        <begin position="315"/>
        <end position="342"/>
    </location>
</feature>
<dbReference type="EMBL" id="KZ994081">
    <property type="protein sequence ID" value="RKO93893.1"/>
    <property type="molecule type" value="Genomic_DNA"/>
</dbReference>
<keyword evidence="5" id="KW-0966">Cell projection</keyword>
<organism evidence="9 10">
    <name type="scientific">Blyttiomyces helicus</name>
    <dbReference type="NCBI Taxonomy" id="388810"/>
    <lineage>
        <taxon>Eukaryota</taxon>
        <taxon>Fungi</taxon>
        <taxon>Fungi incertae sedis</taxon>
        <taxon>Chytridiomycota</taxon>
        <taxon>Chytridiomycota incertae sedis</taxon>
        <taxon>Chytridiomycetes</taxon>
        <taxon>Chytridiomycetes incertae sedis</taxon>
        <taxon>Blyttiomyces</taxon>
    </lineage>
</organism>
<dbReference type="Gene3D" id="2.60.40.10">
    <property type="entry name" value="Immunoglobulins"/>
    <property type="match status" value="4"/>
</dbReference>
<feature type="region of interest" description="Disordered" evidence="7">
    <location>
        <begin position="2536"/>
        <end position="2559"/>
    </location>
</feature>
<name>A0A4P9WP51_9FUNG</name>
<protein>
    <recommendedName>
        <fullName evidence="8">HYDIN/VesB/CFA65-like Ig-like domain-containing protein</fullName>
    </recommendedName>
</protein>
<feature type="non-terminal residue" evidence="9">
    <location>
        <position position="2587"/>
    </location>
</feature>
<dbReference type="InterPro" id="IPR013783">
    <property type="entry name" value="Ig-like_fold"/>
</dbReference>
<feature type="region of interest" description="Disordered" evidence="7">
    <location>
        <begin position="1495"/>
        <end position="1525"/>
    </location>
</feature>
<feature type="compositionally biased region" description="Basic residues" evidence="7">
    <location>
        <begin position="566"/>
        <end position="575"/>
    </location>
</feature>
<dbReference type="GO" id="GO:0005737">
    <property type="term" value="C:cytoplasm"/>
    <property type="evidence" value="ECO:0007669"/>
    <property type="project" value="UniProtKB-SubCell"/>
</dbReference>
<dbReference type="Proteomes" id="UP000269721">
    <property type="component" value="Unassembled WGS sequence"/>
</dbReference>
<feature type="compositionally biased region" description="Basic and acidic residues" evidence="7">
    <location>
        <begin position="1495"/>
        <end position="1520"/>
    </location>
</feature>
<dbReference type="InterPro" id="IPR053879">
    <property type="entry name" value="HYDIN_VesB_CFA65-like_Ig"/>
</dbReference>
<dbReference type="PANTHER" id="PTHR46127">
    <property type="entry name" value="CILIA- AND FLAGELLA-ASSOCIATED PROTEIN 65"/>
    <property type="match status" value="1"/>
</dbReference>
<dbReference type="InterPro" id="IPR016024">
    <property type="entry name" value="ARM-type_fold"/>
</dbReference>
<dbReference type="OrthoDB" id="2141841at2759"/>
<comment type="subcellular location">
    <subcellularLocation>
        <location evidence="1">Cell projection</location>
        <location evidence="1">Cilium</location>
    </subcellularLocation>
    <subcellularLocation>
        <location evidence="2">Cytoplasm</location>
    </subcellularLocation>
</comment>
<keyword evidence="10" id="KW-1185">Reference proteome</keyword>
<evidence type="ECO:0000256" key="1">
    <source>
        <dbReference type="ARBA" id="ARBA00004138"/>
    </source>
</evidence>
<evidence type="ECO:0000313" key="10">
    <source>
        <dbReference type="Proteomes" id="UP000269721"/>
    </source>
</evidence>
<keyword evidence="4" id="KW-0969">Cilium</keyword>
<accession>A0A4P9WP51</accession>
<evidence type="ECO:0000256" key="2">
    <source>
        <dbReference type="ARBA" id="ARBA00004496"/>
    </source>
</evidence>
<evidence type="ECO:0000256" key="4">
    <source>
        <dbReference type="ARBA" id="ARBA00023069"/>
    </source>
</evidence>